<accession>A0A7J9JS64</accession>
<evidence type="ECO:0000256" key="1">
    <source>
        <dbReference type="SAM" id="Phobius"/>
    </source>
</evidence>
<keyword evidence="3" id="KW-1185">Reference proteome</keyword>
<protein>
    <submittedName>
        <fullName evidence="2">Uncharacterized protein</fullName>
    </submittedName>
</protein>
<dbReference type="AlphaFoldDB" id="A0A7J9JS64"/>
<dbReference type="SUPFAM" id="SSF53850">
    <property type="entry name" value="Periplasmic binding protein-like II"/>
    <property type="match status" value="1"/>
</dbReference>
<organism evidence="2 3">
    <name type="scientific">Gossypium armourianum</name>
    <dbReference type="NCBI Taxonomy" id="34283"/>
    <lineage>
        <taxon>Eukaryota</taxon>
        <taxon>Viridiplantae</taxon>
        <taxon>Streptophyta</taxon>
        <taxon>Embryophyta</taxon>
        <taxon>Tracheophyta</taxon>
        <taxon>Spermatophyta</taxon>
        <taxon>Magnoliopsida</taxon>
        <taxon>eudicotyledons</taxon>
        <taxon>Gunneridae</taxon>
        <taxon>Pentapetalae</taxon>
        <taxon>rosids</taxon>
        <taxon>malvids</taxon>
        <taxon>Malvales</taxon>
        <taxon>Malvaceae</taxon>
        <taxon>Malvoideae</taxon>
        <taxon>Gossypium</taxon>
    </lineage>
</organism>
<sequence length="191" mass="21192">MLTISHLQPSVSDIDTLLRTNASVGCNRNSFIVGYLINVLGFKPKNIRKIDSINDYPDAFRNGDIQAAFFVVPHAKVFPKGSRLAFEFSEAILKVMENGEMPRLEEYLLISNNSCSQSTGVSDGLSSSLGPRPVAGLFFVSGGISAFAFLVATVRLARRHQHFIRAKLNGLRTCAFTFLTNCTQFVEFRFF</sequence>
<gene>
    <name evidence="2" type="ORF">Goarm_009190</name>
</gene>
<keyword evidence="1" id="KW-0472">Membrane</keyword>
<keyword evidence="1" id="KW-0812">Transmembrane</keyword>
<dbReference type="EMBL" id="JABFAE010000009">
    <property type="protein sequence ID" value="MBA0837005.1"/>
    <property type="molecule type" value="Genomic_DNA"/>
</dbReference>
<name>A0A7J9JS64_9ROSI</name>
<evidence type="ECO:0000313" key="2">
    <source>
        <dbReference type="EMBL" id="MBA0837005.1"/>
    </source>
</evidence>
<dbReference type="InterPro" id="IPR015683">
    <property type="entry name" value="Ionotropic_Glu_rcpt"/>
</dbReference>
<keyword evidence="1" id="KW-1133">Transmembrane helix</keyword>
<comment type="caution">
    <text evidence="2">The sequence shown here is derived from an EMBL/GenBank/DDBJ whole genome shotgun (WGS) entry which is preliminary data.</text>
</comment>
<reference evidence="2 3" key="1">
    <citation type="journal article" date="2019" name="Genome Biol. Evol.">
        <title>Insights into the evolution of the New World diploid cottons (Gossypium, subgenus Houzingenia) based on genome sequencing.</title>
        <authorList>
            <person name="Grover C.E."/>
            <person name="Arick M.A. 2nd"/>
            <person name="Thrash A."/>
            <person name="Conover J.L."/>
            <person name="Sanders W.S."/>
            <person name="Peterson D.G."/>
            <person name="Frelichowski J.E."/>
            <person name="Scheffler J.A."/>
            <person name="Scheffler B.E."/>
            <person name="Wendel J.F."/>
        </authorList>
    </citation>
    <scope>NUCLEOTIDE SEQUENCE [LARGE SCALE GENOMIC DNA]</scope>
    <source>
        <strain evidence="2">6</strain>
        <tissue evidence="2">Leaf</tissue>
    </source>
</reference>
<dbReference type="PANTHER" id="PTHR18966">
    <property type="entry name" value="IONOTROPIC GLUTAMATE RECEPTOR"/>
    <property type="match status" value="1"/>
</dbReference>
<evidence type="ECO:0000313" key="3">
    <source>
        <dbReference type="Proteomes" id="UP000593575"/>
    </source>
</evidence>
<feature type="transmembrane region" description="Helical" evidence="1">
    <location>
        <begin position="134"/>
        <end position="157"/>
    </location>
</feature>
<proteinExistence type="predicted"/>
<dbReference type="Proteomes" id="UP000593575">
    <property type="component" value="Unassembled WGS sequence"/>
</dbReference>